<keyword evidence="6" id="KW-0812">Transmembrane</keyword>
<dbReference type="SUPFAM" id="SSF109998">
    <property type="entry name" value="Triger factor/SurA peptide-binding domain-like"/>
    <property type="match status" value="1"/>
</dbReference>
<evidence type="ECO:0000259" key="7">
    <source>
        <dbReference type="PROSITE" id="PS50198"/>
    </source>
</evidence>
<evidence type="ECO:0000256" key="6">
    <source>
        <dbReference type="SAM" id="Phobius"/>
    </source>
</evidence>
<name>A0ABM7V9S8_9PROT</name>
<dbReference type="Gene3D" id="3.10.50.40">
    <property type="match status" value="1"/>
</dbReference>
<keyword evidence="5" id="KW-0697">Rotamase</keyword>
<evidence type="ECO:0000256" key="1">
    <source>
        <dbReference type="ARBA" id="ARBA00018370"/>
    </source>
</evidence>
<dbReference type="InterPro" id="IPR000297">
    <property type="entry name" value="PPIase_PpiC"/>
</dbReference>
<feature type="transmembrane region" description="Helical" evidence="6">
    <location>
        <begin position="21"/>
        <end position="39"/>
    </location>
</feature>
<keyword evidence="6" id="KW-1133">Transmembrane helix</keyword>
<dbReference type="PANTHER" id="PTHR47637:SF1">
    <property type="entry name" value="CHAPERONE SURA"/>
    <property type="match status" value="1"/>
</dbReference>
<evidence type="ECO:0000256" key="2">
    <source>
        <dbReference type="ARBA" id="ARBA00022729"/>
    </source>
</evidence>
<dbReference type="InterPro" id="IPR046357">
    <property type="entry name" value="PPIase_dom_sf"/>
</dbReference>
<evidence type="ECO:0000256" key="4">
    <source>
        <dbReference type="ARBA" id="ARBA00031484"/>
    </source>
</evidence>
<organism evidence="8 9">
    <name type="scientific">Candidatus Hydrogenosomobacter endosymbioticus</name>
    <dbReference type="NCBI Taxonomy" id="2558174"/>
    <lineage>
        <taxon>Bacteria</taxon>
        <taxon>Pseudomonadati</taxon>
        <taxon>Pseudomonadota</taxon>
        <taxon>Alphaproteobacteria</taxon>
        <taxon>Holosporales</taxon>
        <taxon>Holosporaceae</taxon>
        <taxon>Candidatus Hydrogenosomobacter</taxon>
    </lineage>
</organism>
<proteinExistence type="predicted"/>
<keyword evidence="5" id="KW-0413">Isomerase</keyword>
<keyword evidence="6" id="KW-0472">Membrane</keyword>
<feature type="domain" description="PpiC" evidence="7">
    <location>
        <begin position="219"/>
        <end position="279"/>
    </location>
</feature>
<dbReference type="Gene3D" id="1.10.4030.10">
    <property type="entry name" value="Porin chaperone SurA, peptide-binding domain"/>
    <property type="match status" value="1"/>
</dbReference>
<accession>A0ABM7V9S8</accession>
<keyword evidence="9" id="KW-1185">Reference proteome</keyword>
<reference evidence="8" key="1">
    <citation type="submission" date="2021-10" db="EMBL/GenBank/DDBJ databases">
        <title>Genome Sequence of The Candidatus Hydrogeosomobacter endosymbioticus, an Intracellular Bacterial Symbiont of the Anaerobic Ciliate GW7.</title>
        <authorList>
            <person name="Shiohama Y."/>
            <person name="Shinzato N."/>
        </authorList>
    </citation>
    <scope>NUCLEOTIDE SEQUENCE [LARGE SCALE GENOMIC DNA]</scope>
    <source>
        <strain evidence="8">200920</strain>
    </source>
</reference>
<dbReference type="InterPro" id="IPR050280">
    <property type="entry name" value="OMP_Chaperone_SurA"/>
</dbReference>
<sequence>MGTLRYISKDANSMSIKKFFSFFKFVCSAVIILLISQFINYSEAKAGNEYGIAGIVNKKPITIGDVDARVRIAFLASGSRPTEEAMKSLRPQALRMLMEEELQTQIAKQNNISADEGEVEDRIDAAARNLGISKGAFIKFLASNGISIESVRKQIRASVFWVNYIREKYERLIVVKKSDIDAFIRRSLEDNIGEQCQICEIVDYVDSKHTELQAMQNGKKIRAMLDNGASFHEMARQMSSAPSKESGGMLGWISVNRLDPSIRSAVKHMQPGEFCGPIRIPAEGVADRVVIFALVDRRVVKKEEFKIPSVEDAASVLKQEALARWSKREMIDSKKSAYYKELIK</sequence>
<gene>
    <name evidence="8" type="ORF">HYD_6640</name>
</gene>
<evidence type="ECO:0000256" key="5">
    <source>
        <dbReference type="PROSITE-ProRule" id="PRU00278"/>
    </source>
</evidence>
<dbReference type="PROSITE" id="PS50198">
    <property type="entry name" value="PPIC_PPIASE_2"/>
    <property type="match status" value="1"/>
</dbReference>
<evidence type="ECO:0000256" key="3">
    <source>
        <dbReference type="ARBA" id="ARBA00030642"/>
    </source>
</evidence>
<evidence type="ECO:0000313" key="8">
    <source>
        <dbReference type="EMBL" id="BDB96531.1"/>
    </source>
</evidence>
<protein>
    <recommendedName>
        <fullName evidence="1">Parvulin-like PPIase</fullName>
    </recommendedName>
    <alternativeName>
        <fullName evidence="3">Peptidyl-prolyl cis-trans isomerase plp</fullName>
    </alternativeName>
    <alternativeName>
        <fullName evidence="4">Rotamase plp</fullName>
    </alternativeName>
</protein>
<dbReference type="Pfam" id="PF00639">
    <property type="entry name" value="Rotamase"/>
    <property type="match status" value="1"/>
</dbReference>
<keyword evidence="2" id="KW-0732">Signal</keyword>
<dbReference type="Proteomes" id="UP001320209">
    <property type="component" value="Chromosome"/>
</dbReference>
<dbReference type="EMBL" id="AP025225">
    <property type="protein sequence ID" value="BDB96531.1"/>
    <property type="molecule type" value="Genomic_DNA"/>
</dbReference>
<dbReference type="Pfam" id="PF13624">
    <property type="entry name" value="SurA_N_3"/>
    <property type="match status" value="1"/>
</dbReference>
<dbReference type="PANTHER" id="PTHR47637">
    <property type="entry name" value="CHAPERONE SURA"/>
    <property type="match status" value="1"/>
</dbReference>
<evidence type="ECO:0000313" key="9">
    <source>
        <dbReference type="Proteomes" id="UP001320209"/>
    </source>
</evidence>
<dbReference type="InterPro" id="IPR027304">
    <property type="entry name" value="Trigger_fact/SurA_dom_sf"/>
</dbReference>
<dbReference type="SUPFAM" id="SSF54534">
    <property type="entry name" value="FKBP-like"/>
    <property type="match status" value="1"/>
</dbReference>